<evidence type="ECO:0000313" key="6">
    <source>
        <dbReference type="EMBL" id="NEW08418.1"/>
    </source>
</evidence>
<accession>A0A6G4A297</accession>
<dbReference type="GO" id="GO:0005344">
    <property type="term" value="F:oxygen carrier activity"/>
    <property type="evidence" value="ECO:0007669"/>
    <property type="project" value="InterPro"/>
</dbReference>
<evidence type="ECO:0000256" key="5">
    <source>
        <dbReference type="ARBA" id="ARBA00034496"/>
    </source>
</evidence>
<dbReference type="PANTHER" id="PTHR47366">
    <property type="entry name" value="TWO-ON-TWO HEMOGLOBIN-3"/>
    <property type="match status" value="1"/>
</dbReference>
<comment type="similarity">
    <text evidence="5">Belongs to the truncated hemoglobin family. Group II subfamily.</text>
</comment>
<dbReference type="InterPro" id="IPR012292">
    <property type="entry name" value="Globin/Proto"/>
</dbReference>
<dbReference type="InterPro" id="IPR044203">
    <property type="entry name" value="GlbO/GLB3-like"/>
</dbReference>
<dbReference type="InterPro" id="IPR001486">
    <property type="entry name" value="Hemoglobin_trunc"/>
</dbReference>
<gene>
    <name evidence="6" type="ORF">GK047_20685</name>
</gene>
<dbReference type="Gene3D" id="1.10.490.10">
    <property type="entry name" value="Globins"/>
    <property type="match status" value="1"/>
</dbReference>
<sequence>MTDSARTTLFELMGGAEAVRRVVDAFYPKVQKNPLLAPLFPSDITPVIEKQSLFLSQFFGGPSLYSDHYGHPMMRARHMPFPITVERADAWLSCMAEAMEEVGLPKDLRDFLLERLKGSAYHFVNTPETD</sequence>
<dbReference type="RefSeq" id="WP_163951191.1">
    <property type="nucleotide sequence ID" value="NZ_JAAIKC010000009.1"/>
</dbReference>
<organism evidence="6">
    <name type="scientific">Paenibacillus sp. SYP-B3998</name>
    <dbReference type="NCBI Taxonomy" id="2678564"/>
    <lineage>
        <taxon>Bacteria</taxon>
        <taxon>Bacillati</taxon>
        <taxon>Bacillota</taxon>
        <taxon>Bacilli</taxon>
        <taxon>Bacillales</taxon>
        <taxon>Paenibacillaceae</taxon>
        <taxon>Paenibacillus</taxon>
    </lineage>
</organism>
<dbReference type="GO" id="GO:0020037">
    <property type="term" value="F:heme binding"/>
    <property type="evidence" value="ECO:0007669"/>
    <property type="project" value="InterPro"/>
</dbReference>
<dbReference type="GO" id="GO:0019825">
    <property type="term" value="F:oxygen binding"/>
    <property type="evidence" value="ECO:0007669"/>
    <property type="project" value="InterPro"/>
</dbReference>
<dbReference type="AlphaFoldDB" id="A0A6G4A297"/>
<keyword evidence="3" id="KW-0479">Metal-binding</keyword>
<name>A0A6G4A297_9BACL</name>
<keyword evidence="1" id="KW-0813">Transport</keyword>
<evidence type="ECO:0000256" key="2">
    <source>
        <dbReference type="ARBA" id="ARBA00022617"/>
    </source>
</evidence>
<dbReference type="GO" id="GO:0046872">
    <property type="term" value="F:metal ion binding"/>
    <property type="evidence" value="ECO:0007669"/>
    <property type="project" value="UniProtKB-KW"/>
</dbReference>
<reference evidence="6" key="1">
    <citation type="submission" date="2020-02" db="EMBL/GenBank/DDBJ databases">
        <authorList>
            <person name="Shen X.-R."/>
            <person name="Zhang Y.-X."/>
        </authorList>
    </citation>
    <scope>NUCLEOTIDE SEQUENCE</scope>
    <source>
        <strain evidence="6">SYP-B3998</strain>
    </source>
</reference>
<comment type="caution">
    <text evidence="6">The sequence shown here is derived from an EMBL/GenBank/DDBJ whole genome shotgun (WGS) entry which is preliminary data.</text>
</comment>
<dbReference type="SUPFAM" id="SSF46458">
    <property type="entry name" value="Globin-like"/>
    <property type="match status" value="1"/>
</dbReference>
<dbReference type="PANTHER" id="PTHR47366:SF1">
    <property type="entry name" value="TWO-ON-TWO HEMOGLOBIN-3"/>
    <property type="match status" value="1"/>
</dbReference>
<evidence type="ECO:0000256" key="1">
    <source>
        <dbReference type="ARBA" id="ARBA00022448"/>
    </source>
</evidence>
<dbReference type="InterPro" id="IPR009050">
    <property type="entry name" value="Globin-like_sf"/>
</dbReference>
<dbReference type="Pfam" id="PF01152">
    <property type="entry name" value="Bac_globin"/>
    <property type="match status" value="1"/>
</dbReference>
<evidence type="ECO:0000256" key="3">
    <source>
        <dbReference type="ARBA" id="ARBA00022723"/>
    </source>
</evidence>
<keyword evidence="2" id="KW-0349">Heme</keyword>
<protein>
    <submittedName>
        <fullName evidence="6">Globin</fullName>
    </submittedName>
</protein>
<keyword evidence="4" id="KW-0408">Iron</keyword>
<proteinExistence type="inferred from homology"/>
<dbReference type="EMBL" id="JAAIKC010000009">
    <property type="protein sequence ID" value="NEW08418.1"/>
    <property type="molecule type" value="Genomic_DNA"/>
</dbReference>
<evidence type="ECO:0000256" key="4">
    <source>
        <dbReference type="ARBA" id="ARBA00023004"/>
    </source>
</evidence>